<dbReference type="GO" id="GO:0005509">
    <property type="term" value="F:calcium ion binding"/>
    <property type="evidence" value="ECO:0007669"/>
    <property type="project" value="InterPro"/>
</dbReference>
<dbReference type="SMART" id="SM00179">
    <property type="entry name" value="EGF_CA"/>
    <property type="match status" value="1"/>
</dbReference>
<dbReference type="InterPro" id="IPR000742">
    <property type="entry name" value="EGF"/>
</dbReference>
<dbReference type="InterPro" id="IPR001881">
    <property type="entry name" value="EGF-like_Ca-bd_dom"/>
</dbReference>
<proteinExistence type="predicted"/>
<organism evidence="5">
    <name type="scientific">Cyprideis torosa</name>
    <dbReference type="NCBI Taxonomy" id="163714"/>
    <lineage>
        <taxon>Eukaryota</taxon>
        <taxon>Metazoa</taxon>
        <taxon>Ecdysozoa</taxon>
        <taxon>Arthropoda</taxon>
        <taxon>Crustacea</taxon>
        <taxon>Oligostraca</taxon>
        <taxon>Ostracoda</taxon>
        <taxon>Podocopa</taxon>
        <taxon>Podocopida</taxon>
        <taxon>Cytherocopina</taxon>
        <taxon>Cytheroidea</taxon>
        <taxon>Cytherideidae</taxon>
        <taxon>Cyprideis</taxon>
    </lineage>
</organism>
<dbReference type="PANTHER" id="PTHR24042">
    <property type="entry name" value="NEL HOMOLOG"/>
    <property type="match status" value="1"/>
</dbReference>
<dbReference type="Gene3D" id="2.10.70.10">
    <property type="entry name" value="Complement Module, domain 1"/>
    <property type="match status" value="1"/>
</dbReference>
<sequence length="361" mass="38992">MNAKPTQTTVEMEPPALTLREATIASVFPVTPTRMNSAALSLTFARRNSPVDPTPSAEHSRMEDTSVNATLASHTTGSVDVHLFASLVARTEGIVQRRGFARVRLGSAETSAKETSMSVLKAPTVVSPMNGDIRNIDECTQPDSCPESMHCVNTEGSFYCSCSDPGGCEEDCEVEGQRYRNGATWPADEDPCRTCSCHWGVVTCEQRQCDCEALSIDGHAEDPCCVEECRGGCPHQVLNGTWFKHKERWVHQCQTCECFAGSVDCWEVECPPPASACGEGSPVVPECCPSCSRGSHGGGANSRLTCHCENCSDEDCVCKDDDPPSRMKCAFFRSFEGTCRTTSSGNFSTSEKDSSEETSPS</sequence>
<evidence type="ECO:0000256" key="3">
    <source>
        <dbReference type="ARBA" id="ARBA00023180"/>
    </source>
</evidence>
<dbReference type="PROSITE" id="PS50184">
    <property type="entry name" value="VWFC_2"/>
    <property type="match status" value="2"/>
</dbReference>
<evidence type="ECO:0000313" key="5">
    <source>
        <dbReference type="EMBL" id="CAD7224358.1"/>
    </source>
</evidence>
<dbReference type="InterPro" id="IPR001007">
    <property type="entry name" value="VWF_dom"/>
</dbReference>
<dbReference type="AlphaFoldDB" id="A0A7R8W4R4"/>
<dbReference type="GO" id="GO:0008201">
    <property type="term" value="F:heparin binding"/>
    <property type="evidence" value="ECO:0007669"/>
    <property type="project" value="TreeGrafter"/>
</dbReference>
<dbReference type="SMART" id="SM00215">
    <property type="entry name" value="VWC_out"/>
    <property type="match status" value="1"/>
</dbReference>
<reference evidence="5" key="1">
    <citation type="submission" date="2020-11" db="EMBL/GenBank/DDBJ databases">
        <authorList>
            <person name="Tran Van P."/>
        </authorList>
    </citation>
    <scope>NUCLEOTIDE SEQUENCE</scope>
</reference>
<dbReference type="PROSITE" id="PS50026">
    <property type="entry name" value="EGF_3"/>
    <property type="match status" value="1"/>
</dbReference>
<dbReference type="PANTHER" id="PTHR24042:SF5">
    <property type="entry name" value="EGF-LIKE CALCIUM-BINDING DOMAIN-CONTAINING PROTEIN"/>
    <property type="match status" value="1"/>
</dbReference>
<name>A0A7R8W4R4_9CRUS</name>
<dbReference type="Gene3D" id="2.10.25.10">
    <property type="entry name" value="Laminin"/>
    <property type="match status" value="1"/>
</dbReference>
<dbReference type="Gene3D" id="6.20.200.20">
    <property type="match status" value="1"/>
</dbReference>
<dbReference type="EMBL" id="OB660355">
    <property type="protein sequence ID" value="CAD7224358.1"/>
    <property type="molecule type" value="Genomic_DNA"/>
</dbReference>
<protein>
    <submittedName>
        <fullName evidence="5">Uncharacterized protein</fullName>
    </submittedName>
</protein>
<dbReference type="InterPro" id="IPR049883">
    <property type="entry name" value="NOTCH1_EGF-like"/>
</dbReference>
<keyword evidence="1 4" id="KW-0245">EGF-like domain</keyword>
<dbReference type="SMART" id="SM00214">
    <property type="entry name" value="VWC"/>
    <property type="match status" value="2"/>
</dbReference>
<dbReference type="OrthoDB" id="6516201at2759"/>
<dbReference type="InterPro" id="IPR018097">
    <property type="entry name" value="EGF_Ca-bd_CS"/>
</dbReference>
<evidence type="ECO:0000256" key="4">
    <source>
        <dbReference type="PROSITE-ProRule" id="PRU00076"/>
    </source>
</evidence>
<accession>A0A7R8W4R4</accession>
<dbReference type="Pfam" id="PF07645">
    <property type="entry name" value="EGF_CA"/>
    <property type="match status" value="1"/>
</dbReference>
<dbReference type="CDD" id="cd00054">
    <property type="entry name" value="EGF_CA"/>
    <property type="match status" value="1"/>
</dbReference>
<dbReference type="InterPro" id="IPR051586">
    <property type="entry name" value="PKC-binding_NELL"/>
</dbReference>
<dbReference type="PROSITE" id="PS01208">
    <property type="entry name" value="VWFC_1"/>
    <property type="match status" value="1"/>
</dbReference>
<evidence type="ECO:0000256" key="1">
    <source>
        <dbReference type="ARBA" id="ARBA00022536"/>
    </source>
</evidence>
<dbReference type="PROSITE" id="PS01187">
    <property type="entry name" value="EGF_CA"/>
    <property type="match status" value="1"/>
</dbReference>
<keyword evidence="3" id="KW-0325">Glycoprotein</keyword>
<dbReference type="InterPro" id="IPR000152">
    <property type="entry name" value="EGF-type_Asp/Asn_hydroxyl_site"/>
</dbReference>
<gene>
    <name evidence="5" type="ORF">CTOB1V02_LOCUS2323</name>
</gene>
<comment type="caution">
    <text evidence="4">Lacks conserved residue(s) required for the propagation of feature annotation.</text>
</comment>
<evidence type="ECO:0000256" key="2">
    <source>
        <dbReference type="ARBA" id="ARBA00023157"/>
    </source>
</evidence>
<dbReference type="Pfam" id="PF00093">
    <property type="entry name" value="VWC"/>
    <property type="match status" value="1"/>
</dbReference>
<keyword evidence="2" id="KW-1015">Disulfide bond</keyword>
<dbReference type="SUPFAM" id="SSF57603">
    <property type="entry name" value="FnI-like domain"/>
    <property type="match status" value="1"/>
</dbReference>
<dbReference type="PROSITE" id="PS00010">
    <property type="entry name" value="ASX_HYDROXYL"/>
    <property type="match status" value="1"/>
</dbReference>
<dbReference type="GO" id="GO:0005615">
    <property type="term" value="C:extracellular space"/>
    <property type="evidence" value="ECO:0007669"/>
    <property type="project" value="TreeGrafter"/>
</dbReference>